<name>A0A1G8EY06_9FLAO</name>
<dbReference type="GO" id="GO:0005840">
    <property type="term" value="C:ribosome"/>
    <property type="evidence" value="ECO:0007669"/>
    <property type="project" value="UniProtKB-KW"/>
</dbReference>
<dbReference type="AlphaFoldDB" id="A0A1G8EY06"/>
<dbReference type="PANTHER" id="PTHR43617">
    <property type="entry name" value="L-AMINO ACID N-ACETYLTRANSFERASE"/>
    <property type="match status" value="1"/>
</dbReference>
<dbReference type="SUPFAM" id="SSF55729">
    <property type="entry name" value="Acyl-CoA N-acyltransferases (Nat)"/>
    <property type="match status" value="1"/>
</dbReference>
<protein>
    <submittedName>
        <fullName evidence="2">Ribosomal protein S18 acetylase RimI</fullName>
    </submittedName>
</protein>
<dbReference type="InterPro" id="IPR000182">
    <property type="entry name" value="GNAT_dom"/>
</dbReference>
<evidence type="ECO:0000313" key="2">
    <source>
        <dbReference type="EMBL" id="SDH74724.1"/>
    </source>
</evidence>
<sequence length="186" mass="21251">MQFTIRPAKKEDYDVVPELMLQAMEDIVFSFIQKQDVEEAINFLTILFRKPNNLYSYENTFVAVDEEDNVVGSVTGYNGDDFEKLREPVLELMKAQYQNDLIPEAETEGNEFYLDTVAVSPIVQGKGVGSHLLNHAVTFAKEKGFKQVGLIVDLENPNAMKLYTRLGFKQGKELEFVGGDYYHMYI</sequence>
<proteinExistence type="predicted"/>
<dbReference type="Proteomes" id="UP000243588">
    <property type="component" value="Unassembled WGS sequence"/>
</dbReference>
<dbReference type="STRING" id="702745.SAMN05421818_11324"/>
<evidence type="ECO:0000259" key="1">
    <source>
        <dbReference type="PROSITE" id="PS51186"/>
    </source>
</evidence>
<dbReference type="GO" id="GO:0016747">
    <property type="term" value="F:acyltransferase activity, transferring groups other than amino-acyl groups"/>
    <property type="evidence" value="ECO:0007669"/>
    <property type="project" value="InterPro"/>
</dbReference>
<keyword evidence="2" id="KW-0687">Ribonucleoprotein</keyword>
<dbReference type="InterPro" id="IPR050276">
    <property type="entry name" value="MshD_Acetyltransferase"/>
</dbReference>
<accession>A0A1G8EY06</accession>
<keyword evidence="2" id="KW-0689">Ribosomal protein</keyword>
<evidence type="ECO:0000313" key="3">
    <source>
        <dbReference type="Proteomes" id="UP000243588"/>
    </source>
</evidence>
<dbReference type="PROSITE" id="PS51186">
    <property type="entry name" value="GNAT"/>
    <property type="match status" value="1"/>
</dbReference>
<dbReference type="Pfam" id="PF00583">
    <property type="entry name" value="Acetyltransf_1"/>
    <property type="match status" value="1"/>
</dbReference>
<keyword evidence="3" id="KW-1185">Reference proteome</keyword>
<dbReference type="CDD" id="cd04301">
    <property type="entry name" value="NAT_SF"/>
    <property type="match status" value="1"/>
</dbReference>
<gene>
    <name evidence="2" type="ORF">SAMN05421818_11324</name>
</gene>
<dbReference type="InterPro" id="IPR016181">
    <property type="entry name" value="Acyl_CoA_acyltransferase"/>
</dbReference>
<dbReference type="EMBL" id="FNDQ01000013">
    <property type="protein sequence ID" value="SDH74724.1"/>
    <property type="molecule type" value="Genomic_DNA"/>
</dbReference>
<dbReference type="RefSeq" id="WP_090408911.1">
    <property type="nucleotide sequence ID" value="NZ_FNDQ01000013.1"/>
</dbReference>
<dbReference type="Gene3D" id="3.40.630.30">
    <property type="match status" value="1"/>
</dbReference>
<reference evidence="3" key="1">
    <citation type="submission" date="2016-10" db="EMBL/GenBank/DDBJ databases">
        <authorList>
            <person name="Varghese N."/>
            <person name="Submissions S."/>
        </authorList>
    </citation>
    <scope>NUCLEOTIDE SEQUENCE [LARGE SCALE GENOMIC DNA]</scope>
    <source>
        <strain evidence="3">DSM 23313</strain>
    </source>
</reference>
<organism evidence="2 3">
    <name type="scientific">Myroides phaeus</name>
    <dbReference type="NCBI Taxonomy" id="702745"/>
    <lineage>
        <taxon>Bacteria</taxon>
        <taxon>Pseudomonadati</taxon>
        <taxon>Bacteroidota</taxon>
        <taxon>Flavobacteriia</taxon>
        <taxon>Flavobacteriales</taxon>
        <taxon>Flavobacteriaceae</taxon>
        <taxon>Myroides</taxon>
    </lineage>
</organism>
<feature type="domain" description="N-acetyltransferase" evidence="1">
    <location>
        <begin position="3"/>
        <end position="186"/>
    </location>
</feature>